<accession>A0A6F9DTV3</accession>
<feature type="transmembrane region" description="Helical" evidence="9">
    <location>
        <begin position="426"/>
        <end position="451"/>
    </location>
</feature>
<feature type="binding site" evidence="6">
    <location>
        <position position="42"/>
    </location>
    <ligand>
        <name>Na(+)</name>
        <dbReference type="ChEBI" id="CHEBI:29101"/>
        <label>1</label>
    </ligand>
</feature>
<dbReference type="NCBIfam" id="NF037979">
    <property type="entry name" value="Na_transp"/>
    <property type="match status" value="1"/>
</dbReference>
<dbReference type="PANTHER" id="PTHR11616:SF289">
    <property type="entry name" value="TRANSPORTER"/>
    <property type="match status" value="1"/>
</dbReference>
<keyword evidence="7" id="KW-1015">Disulfide bond</keyword>
<evidence type="ECO:0000256" key="3">
    <source>
        <dbReference type="ARBA" id="ARBA00022692"/>
    </source>
</evidence>
<feature type="transmembrane region" description="Helical" evidence="9">
    <location>
        <begin position="289"/>
        <end position="314"/>
    </location>
</feature>
<dbReference type="PROSITE" id="PS00610">
    <property type="entry name" value="NA_NEUROTRAN_SYMP_1"/>
    <property type="match status" value="1"/>
</dbReference>
<dbReference type="GO" id="GO:0046872">
    <property type="term" value="F:metal ion binding"/>
    <property type="evidence" value="ECO:0007669"/>
    <property type="project" value="UniProtKB-KW"/>
</dbReference>
<comment type="similarity">
    <text evidence="8">Belongs to the sodium:neurotransmitter symporter (SNF) (TC 2.A.22) family.</text>
</comment>
<evidence type="ECO:0000313" key="10">
    <source>
        <dbReference type="EMBL" id="CAB3266305.1"/>
    </source>
</evidence>
<dbReference type="Pfam" id="PF00209">
    <property type="entry name" value="SNF"/>
    <property type="match status" value="1"/>
</dbReference>
<dbReference type="PANTHER" id="PTHR11616">
    <property type="entry name" value="SODIUM/CHLORIDE DEPENDENT TRANSPORTER"/>
    <property type="match status" value="1"/>
</dbReference>
<feature type="transmembrane region" description="Helical" evidence="9">
    <location>
        <begin position="97"/>
        <end position="127"/>
    </location>
</feature>
<evidence type="ECO:0000256" key="2">
    <source>
        <dbReference type="ARBA" id="ARBA00022448"/>
    </source>
</evidence>
<dbReference type="EMBL" id="LR790443">
    <property type="protein sequence ID" value="CAB3266305.1"/>
    <property type="molecule type" value="mRNA"/>
</dbReference>
<protein>
    <recommendedName>
        <fullName evidence="8">Transporter</fullName>
    </recommendedName>
</protein>
<keyword evidence="5 9" id="KW-0472">Membrane</keyword>
<feature type="binding site" evidence="6">
    <location>
        <position position="401"/>
    </location>
    <ligand>
        <name>Na(+)</name>
        <dbReference type="ChEBI" id="CHEBI:29101"/>
        <label>1</label>
    </ligand>
</feature>
<dbReference type="GO" id="GO:0042995">
    <property type="term" value="C:cell projection"/>
    <property type="evidence" value="ECO:0007669"/>
    <property type="project" value="TreeGrafter"/>
</dbReference>
<dbReference type="GO" id="GO:0005332">
    <property type="term" value="F:gamma-aminobutyric acid:sodium:chloride symporter activity"/>
    <property type="evidence" value="ECO:0007669"/>
    <property type="project" value="TreeGrafter"/>
</dbReference>
<keyword evidence="6" id="KW-0479">Metal-binding</keyword>
<feature type="binding site" evidence="6">
    <location>
        <position position="35"/>
    </location>
    <ligand>
        <name>Na(+)</name>
        <dbReference type="ChEBI" id="CHEBI:29101"/>
        <label>1</label>
    </ligand>
</feature>
<dbReference type="PROSITE" id="PS50267">
    <property type="entry name" value="NA_NEUROTRAN_SYMP_3"/>
    <property type="match status" value="1"/>
</dbReference>
<evidence type="ECO:0000256" key="7">
    <source>
        <dbReference type="PIRSR" id="PIRSR600175-2"/>
    </source>
</evidence>
<evidence type="ECO:0000256" key="5">
    <source>
        <dbReference type="ARBA" id="ARBA00023136"/>
    </source>
</evidence>
<gene>
    <name evidence="10" type="primary">Slc6a1-001</name>
</gene>
<feature type="transmembrane region" description="Helical" evidence="9">
    <location>
        <begin position="326"/>
        <end position="351"/>
    </location>
</feature>
<keyword evidence="4 9" id="KW-1133">Transmembrane helix</keyword>
<sequence length="595" mass="66920">MSNPNVLEKMSSTRSSKTKRESWNKSWDFVLALLGGSIGLGNVWRFPYLCFKNGGGAFLFPYLFFVMVLAIPMVMLETSMGQRVRRGLVQSWEIVPVFKGLAVAQIMVSFYFNVCYAVIMAWCFKYFQVSFMSPLPWSTCGNPWNTNRCVTAKKNIESSINITTFENSSHTDATSHAINSSHNATTTIGVTSSATEYWFRGILDVSPAIEVSGSFRWDLVICLIAVWILAYLATFKGIKWTAKIVYVTATLPFLLIIVILIRGLTLQGASLGLRYYVIPDMTKIANPEVWVAAATQVIYSYSVGSGILTTLGSYNKCHHNFWRDAATFSIFNTLTSFVSGLAIFSTLGFMANYQNTTVEKVASSGPGLAFIAYPEALSLLPLPQLWSVVFFLMIIFIGFDSMFISQEAIMAILFDNIPVLRKRKELYHAIVCFLMGCIGLTMVTQGGVYVFEIFNNYGTSGWCMFLITATECVAIDWVFGFERYWVEIKNMIGKRRGKYWLLVSWKFVAPTICIIIAGYYVTMHKPLRYRDYVYPPWAQAIAHLMSFSSVIMIPAYAIYSTYTTWKNGGSFRKLLGQQPNEIVKEAEPLATSTAI</sequence>
<evidence type="ECO:0000256" key="9">
    <source>
        <dbReference type="SAM" id="Phobius"/>
    </source>
</evidence>
<evidence type="ECO:0000256" key="6">
    <source>
        <dbReference type="PIRSR" id="PIRSR600175-1"/>
    </source>
</evidence>
<dbReference type="GO" id="GO:0005886">
    <property type="term" value="C:plasma membrane"/>
    <property type="evidence" value="ECO:0007669"/>
    <property type="project" value="TreeGrafter"/>
</dbReference>
<dbReference type="InterPro" id="IPR037272">
    <property type="entry name" value="SNS_sf"/>
</dbReference>
<dbReference type="PRINTS" id="PR00176">
    <property type="entry name" value="NANEUSMPORT"/>
</dbReference>
<feature type="binding site" evidence="6">
    <location>
        <position position="300"/>
    </location>
    <ligand>
        <name>Na(+)</name>
        <dbReference type="ChEBI" id="CHEBI:29101"/>
        <label>1</label>
    </ligand>
</feature>
<feature type="transmembrane region" description="Helical" evidence="9">
    <location>
        <begin position="244"/>
        <end position="269"/>
    </location>
</feature>
<dbReference type="SUPFAM" id="SSF161070">
    <property type="entry name" value="SNF-like"/>
    <property type="match status" value="1"/>
</dbReference>
<dbReference type="AlphaFoldDB" id="A0A6F9DTV3"/>
<keyword evidence="3 8" id="KW-0812">Transmembrane</keyword>
<evidence type="ECO:0000256" key="1">
    <source>
        <dbReference type="ARBA" id="ARBA00004141"/>
    </source>
</evidence>
<evidence type="ECO:0000256" key="4">
    <source>
        <dbReference type="ARBA" id="ARBA00022989"/>
    </source>
</evidence>
<reference evidence="10" key="1">
    <citation type="submission" date="2020-04" db="EMBL/GenBank/DDBJ databases">
        <authorList>
            <person name="Neveu A P."/>
        </authorList>
    </citation>
    <scope>NUCLEOTIDE SEQUENCE</scope>
    <source>
        <tissue evidence="10">Whole embryo</tissue>
    </source>
</reference>
<feature type="transmembrane region" description="Helical" evidence="9">
    <location>
        <begin position="215"/>
        <end position="232"/>
    </location>
</feature>
<dbReference type="InterPro" id="IPR000175">
    <property type="entry name" value="Na/ntran_symport"/>
</dbReference>
<feature type="transmembrane region" description="Helical" evidence="9">
    <location>
        <begin position="457"/>
        <end position="479"/>
    </location>
</feature>
<feature type="transmembrane region" description="Helical" evidence="9">
    <location>
        <begin position="385"/>
        <end position="405"/>
    </location>
</feature>
<feature type="binding site" evidence="6">
    <location>
        <position position="400"/>
    </location>
    <ligand>
        <name>Na(+)</name>
        <dbReference type="ChEBI" id="CHEBI:29101"/>
        <label>1</label>
    </ligand>
</feature>
<feature type="transmembrane region" description="Helical" evidence="9">
    <location>
        <begin position="541"/>
        <end position="562"/>
    </location>
</feature>
<keyword evidence="2 8" id="KW-0813">Transport</keyword>
<name>A0A6F9DTV3_9ASCI</name>
<feature type="transmembrane region" description="Helical" evidence="9">
    <location>
        <begin position="499"/>
        <end position="521"/>
    </location>
</feature>
<organism evidence="10">
    <name type="scientific">Phallusia mammillata</name>
    <dbReference type="NCBI Taxonomy" id="59560"/>
    <lineage>
        <taxon>Eukaryota</taxon>
        <taxon>Metazoa</taxon>
        <taxon>Chordata</taxon>
        <taxon>Tunicata</taxon>
        <taxon>Ascidiacea</taxon>
        <taxon>Phlebobranchia</taxon>
        <taxon>Ascidiidae</taxon>
        <taxon>Phallusia</taxon>
    </lineage>
</organism>
<comment type="subcellular location">
    <subcellularLocation>
        <location evidence="1">Membrane</location>
        <topology evidence="1">Multi-pass membrane protein</topology>
    </subcellularLocation>
</comment>
<evidence type="ECO:0000256" key="8">
    <source>
        <dbReference type="RuleBase" id="RU003732"/>
    </source>
</evidence>
<proteinExistence type="evidence at transcript level"/>
<feature type="transmembrane region" description="Helical" evidence="9">
    <location>
        <begin position="55"/>
        <end position="76"/>
    </location>
</feature>
<keyword evidence="8" id="KW-0769">Symport</keyword>
<feature type="disulfide bond" evidence="7">
    <location>
        <begin position="140"/>
        <end position="149"/>
    </location>
</feature>
<keyword evidence="6" id="KW-0915">Sodium</keyword>
<feature type="binding site" evidence="6">
    <location>
        <position position="332"/>
    </location>
    <ligand>
        <name>Na(+)</name>
        <dbReference type="ChEBI" id="CHEBI:29101"/>
        <label>1</label>
    </ligand>
</feature>